<evidence type="ECO:0000313" key="2">
    <source>
        <dbReference type="Proteomes" id="UP000008142"/>
    </source>
</evidence>
<dbReference type="OrthoDB" id="10522100at2759"/>
<evidence type="ECO:0000313" key="1">
    <source>
        <dbReference type="EMBL" id="EGC46177.1"/>
    </source>
</evidence>
<organism evidence="2">
    <name type="scientific">Ajellomyces capsulatus (strain H88)</name>
    <name type="common">Darling's disease fungus</name>
    <name type="synonym">Histoplasma capsulatum</name>
    <dbReference type="NCBI Taxonomy" id="544711"/>
    <lineage>
        <taxon>Eukaryota</taxon>
        <taxon>Fungi</taxon>
        <taxon>Dikarya</taxon>
        <taxon>Ascomycota</taxon>
        <taxon>Pezizomycotina</taxon>
        <taxon>Eurotiomycetes</taxon>
        <taxon>Eurotiomycetidae</taxon>
        <taxon>Onygenales</taxon>
        <taxon>Ajellomycetaceae</taxon>
        <taxon>Histoplasma</taxon>
    </lineage>
</organism>
<dbReference type="HOGENOM" id="CLU_2222440_0_0_1"/>
<dbReference type="EMBL" id="DS990639">
    <property type="protein sequence ID" value="EGC46177.1"/>
    <property type="molecule type" value="Genomic_DNA"/>
</dbReference>
<reference evidence="2" key="1">
    <citation type="submission" date="2008-07" db="EMBL/GenBank/DDBJ databases">
        <title>Annotation of Ajellomyces capsulatus strain H88.</title>
        <authorList>
            <person name="Champion M."/>
            <person name="Cuomo C."/>
            <person name="Ma L.-J."/>
            <person name="Henn M.R."/>
            <person name="Sil A."/>
            <person name="Goldman B."/>
            <person name="Young S.K."/>
            <person name="Kodira C.D."/>
            <person name="Zeng Q."/>
            <person name="Koehrsen M."/>
            <person name="Alvarado L."/>
            <person name="Berlin A."/>
            <person name="Borenstein D."/>
            <person name="Chen Z."/>
            <person name="Engels R."/>
            <person name="Freedman E."/>
            <person name="Gellesch M."/>
            <person name="Goldberg J."/>
            <person name="Griggs A."/>
            <person name="Gujja S."/>
            <person name="Heiman D."/>
            <person name="Hepburn T."/>
            <person name="Howarth C."/>
            <person name="Jen D."/>
            <person name="Larson L."/>
            <person name="Lewis B."/>
            <person name="Mehta T."/>
            <person name="Park D."/>
            <person name="Pearson M."/>
            <person name="Roberts A."/>
            <person name="Saif S."/>
            <person name="Shea T."/>
            <person name="Shenoy N."/>
            <person name="Sisk P."/>
            <person name="Stolte C."/>
            <person name="Sykes S."/>
            <person name="Walk T."/>
            <person name="White J."/>
            <person name="Yandava C."/>
            <person name="Klein B."/>
            <person name="McEwen J.G."/>
            <person name="Puccia R."/>
            <person name="Goldman G.H."/>
            <person name="Felipe M.S."/>
            <person name="Nino-Vega G."/>
            <person name="San-Blas G."/>
            <person name="Taylor J."/>
            <person name="Mendoza L."/>
            <person name="Galagan J."/>
            <person name="Nusbaum C."/>
            <person name="Birren B."/>
        </authorList>
    </citation>
    <scope>NUCLEOTIDE SEQUENCE [LARGE SCALE GENOMIC DNA]</scope>
    <source>
        <strain evidence="2">H88</strain>
    </source>
</reference>
<proteinExistence type="predicted"/>
<name>F0UL73_AJEC8</name>
<accession>F0UL73</accession>
<sequence length="115" mass="12320">MRRQITAGSFISVEKETFRNYLLDSGGRGGICAVGEECVVNDVGARRSAAGRPARVMTPSLYEVVVREEVEDWGLFCALGGQELMREVHDAVDVAAGCGMGHGCACIGLYMWSCG</sequence>
<dbReference type="AlphaFoldDB" id="F0UL73"/>
<dbReference type="Proteomes" id="UP000008142">
    <property type="component" value="Unassembled WGS sequence"/>
</dbReference>
<gene>
    <name evidence="1" type="ORF">HCEG_05392</name>
</gene>
<protein>
    <submittedName>
        <fullName evidence="1">Uncharacterized protein</fullName>
    </submittedName>
</protein>